<dbReference type="InterPro" id="IPR019646">
    <property type="entry name" value="Aminoglyc_AdlTrfase"/>
</dbReference>
<dbReference type="SUPFAM" id="SSF81301">
    <property type="entry name" value="Nucleotidyltransferase"/>
    <property type="match status" value="1"/>
</dbReference>
<dbReference type="InterPro" id="IPR043519">
    <property type="entry name" value="NT_sf"/>
</dbReference>
<evidence type="ECO:0008006" key="3">
    <source>
        <dbReference type="Google" id="ProtNLM"/>
    </source>
</evidence>
<protein>
    <recommendedName>
        <fullName evidence="3">Nucleotidyltransferase family protein</fullName>
    </recommendedName>
</protein>
<evidence type="ECO:0000313" key="2">
    <source>
        <dbReference type="Proteomes" id="UP000214746"/>
    </source>
</evidence>
<dbReference type="Proteomes" id="UP000214746">
    <property type="component" value="Unassembled WGS sequence"/>
</dbReference>
<dbReference type="EMBL" id="NHRJ02000002">
    <property type="protein sequence ID" value="PZE21957.1"/>
    <property type="molecule type" value="Genomic_DNA"/>
</dbReference>
<name>A0A2W1NBX7_PAEXE</name>
<dbReference type="Pfam" id="PF10706">
    <property type="entry name" value="Aminoglyc_resit"/>
    <property type="match status" value="1"/>
</dbReference>
<accession>A0A2W1NBX7</accession>
<comment type="caution">
    <text evidence="1">The sequence shown here is derived from an EMBL/GenBank/DDBJ whole genome shotgun (WGS) entry which is preliminary data.</text>
</comment>
<evidence type="ECO:0000313" key="1">
    <source>
        <dbReference type="EMBL" id="PZE21957.1"/>
    </source>
</evidence>
<organism evidence="1 2">
    <name type="scientific">Paenibacillus xerothermodurans</name>
    <dbReference type="NCBI Taxonomy" id="1977292"/>
    <lineage>
        <taxon>Bacteria</taxon>
        <taxon>Bacillati</taxon>
        <taxon>Bacillota</taxon>
        <taxon>Bacilli</taxon>
        <taxon>Bacillales</taxon>
        <taxon>Paenibacillaceae</taxon>
        <taxon>Paenibacillus</taxon>
    </lineage>
</organism>
<dbReference type="AlphaFoldDB" id="A0A2W1NBX7"/>
<gene>
    <name evidence="1" type="ORF">CBW46_006035</name>
</gene>
<sequence>MGQKGMNVLEGMKKLLFALGQAEHLLRNVSDPWLLGGSCGLLLQGVPLQKTPRDLDLYADVSGAKEIHDRLSAYSIDEPVDDESGIYRSVLSHYDIHGIIVELVSGFEVIAFDSCYKVEAAFLHSYHAHELVLTDALSSGEQDSPAPVRLKVMPLEHELLFNILRDRPDRYTAIAEELRERKGGVTPAMRDLLARNAISGKVQQKVRDLLLRG</sequence>
<reference evidence="1" key="1">
    <citation type="submission" date="2018-06" db="EMBL/GenBank/DDBJ databases">
        <title>Paenibacillus xerothermodurans sp. nov. an extremely dry heat resistant spore forming bacterium isolated from the soil of Cape Canaveral, Florida.</title>
        <authorList>
            <person name="Seuylemezian A."/>
            <person name="Kaur N."/>
            <person name="Patil P."/>
            <person name="Patil P."/>
            <person name="Mayilraj S."/>
            <person name="Vaishampayan P."/>
        </authorList>
    </citation>
    <scope>NUCLEOTIDE SEQUENCE [LARGE SCALE GENOMIC DNA]</scope>
    <source>
        <strain evidence="1">ATCC 27380</strain>
    </source>
</reference>
<keyword evidence="2" id="KW-1185">Reference proteome</keyword>
<proteinExistence type="predicted"/>
<dbReference type="Gene3D" id="3.30.460.40">
    <property type="match status" value="1"/>
</dbReference>